<dbReference type="InterPro" id="IPR054262">
    <property type="entry name" value="DUF6993"/>
</dbReference>
<evidence type="ECO:0000313" key="3">
    <source>
        <dbReference type="Proteomes" id="UP000636458"/>
    </source>
</evidence>
<evidence type="ECO:0000313" key="2">
    <source>
        <dbReference type="EMBL" id="MBK4346050.1"/>
    </source>
</evidence>
<gene>
    <name evidence="2" type="ORF">IV501_00235</name>
</gene>
<accession>A0A934W304</accession>
<protein>
    <recommendedName>
        <fullName evidence="1">DUF6993 domain-containing protein</fullName>
    </recommendedName>
</protein>
<feature type="domain" description="DUF6993" evidence="1">
    <location>
        <begin position="19"/>
        <end position="100"/>
    </location>
</feature>
<organism evidence="2 3">
    <name type="scientific">Lacisediminihabitans changchengi</name>
    <dbReference type="NCBI Taxonomy" id="2787634"/>
    <lineage>
        <taxon>Bacteria</taxon>
        <taxon>Bacillati</taxon>
        <taxon>Actinomycetota</taxon>
        <taxon>Actinomycetes</taxon>
        <taxon>Micrococcales</taxon>
        <taxon>Microbacteriaceae</taxon>
        <taxon>Lacisediminihabitans</taxon>
    </lineage>
</organism>
<proteinExistence type="predicted"/>
<dbReference type="Pfam" id="PF22504">
    <property type="entry name" value="DUF6993"/>
    <property type="match status" value="1"/>
</dbReference>
<reference evidence="2" key="1">
    <citation type="submission" date="2021-01" db="EMBL/GenBank/DDBJ databases">
        <title>Lacisediminihabitans sp. nov. strain G11-30, isolated from Antarctic Soil.</title>
        <authorList>
            <person name="Li J."/>
        </authorList>
    </citation>
    <scope>NUCLEOTIDE SEQUENCE</scope>
    <source>
        <strain evidence="2">G11-30</strain>
    </source>
</reference>
<dbReference type="EMBL" id="JAEPES010000001">
    <property type="protein sequence ID" value="MBK4346050.1"/>
    <property type="molecule type" value="Genomic_DNA"/>
</dbReference>
<evidence type="ECO:0000259" key="1">
    <source>
        <dbReference type="Pfam" id="PF22504"/>
    </source>
</evidence>
<dbReference type="AlphaFoldDB" id="A0A934W304"/>
<name>A0A934W304_9MICO</name>
<sequence>MVANGTAEQEKPFFDQVNGKLFASNGSANGRDIIDNLVASGFVKADMQVTPDKTSIGGNADSILFSVKIGDSCLLGQHGGAGYESSVQKALANGTCLIGKTRPIDW</sequence>
<comment type="caution">
    <text evidence="2">The sequence shown here is derived from an EMBL/GenBank/DDBJ whole genome shotgun (WGS) entry which is preliminary data.</text>
</comment>
<keyword evidence="3" id="KW-1185">Reference proteome</keyword>
<dbReference type="RefSeq" id="WP_200554417.1">
    <property type="nucleotide sequence ID" value="NZ_JAEPES010000001.1"/>
</dbReference>
<dbReference type="Proteomes" id="UP000636458">
    <property type="component" value="Unassembled WGS sequence"/>
</dbReference>